<dbReference type="InterPro" id="IPR000014">
    <property type="entry name" value="PAS"/>
</dbReference>
<dbReference type="Gene3D" id="3.30.450.20">
    <property type="entry name" value="PAS domain"/>
    <property type="match status" value="2"/>
</dbReference>
<feature type="domain" description="PAS" evidence="7">
    <location>
        <begin position="168"/>
        <end position="211"/>
    </location>
</feature>
<evidence type="ECO:0000256" key="1">
    <source>
        <dbReference type="ARBA" id="ARBA00000085"/>
    </source>
</evidence>
<dbReference type="Gene3D" id="1.10.10.10">
    <property type="entry name" value="Winged helix-like DNA-binding domain superfamily/Winged helix DNA-binding domain"/>
    <property type="match status" value="1"/>
</dbReference>
<dbReference type="GO" id="GO:0004673">
    <property type="term" value="F:protein histidine kinase activity"/>
    <property type="evidence" value="ECO:0007669"/>
    <property type="project" value="UniProtKB-EC"/>
</dbReference>
<evidence type="ECO:0000256" key="3">
    <source>
        <dbReference type="ARBA" id="ARBA00022553"/>
    </source>
</evidence>
<dbReference type="InterPro" id="IPR036388">
    <property type="entry name" value="WH-like_DNA-bd_sf"/>
</dbReference>
<dbReference type="InterPro" id="IPR000792">
    <property type="entry name" value="Tscrpt_reg_LuxR_C"/>
</dbReference>
<feature type="domain" description="HTH luxR-type" evidence="6">
    <location>
        <begin position="425"/>
        <end position="490"/>
    </location>
</feature>
<feature type="domain" description="PAS" evidence="7">
    <location>
        <begin position="268"/>
        <end position="340"/>
    </location>
</feature>
<evidence type="ECO:0000313" key="9">
    <source>
        <dbReference type="EMBL" id="SDH18081.1"/>
    </source>
</evidence>
<accession>A0A1G8AB14</accession>
<dbReference type="Pfam" id="PF08447">
    <property type="entry name" value="PAS_3"/>
    <property type="match status" value="1"/>
</dbReference>
<dbReference type="GO" id="GO:0006355">
    <property type="term" value="P:regulation of DNA-templated transcription"/>
    <property type="evidence" value="ECO:0007669"/>
    <property type="project" value="InterPro"/>
</dbReference>
<proteinExistence type="predicted"/>
<dbReference type="Proteomes" id="UP000198607">
    <property type="component" value="Unassembled WGS sequence"/>
</dbReference>
<dbReference type="STRING" id="83767.SAMN05660652_01333"/>
<dbReference type="PROSITE" id="PS50043">
    <property type="entry name" value="HTH_LUXR_2"/>
    <property type="match status" value="1"/>
</dbReference>
<dbReference type="NCBIfam" id="TIGR00229">
    <property type="entry name" value="sensory_box"/>
    <property type="match status" value="2"/>
</dbReference>
<dbReference type="PROSITE" id="PS50112">
    <property type="entry name" value="PAS"/>
    <property type="match status" value="2"/>
</dbReference>
<evidence type="ECO:0000313" key="10">
    <source>
        <dbReference type="Proteomes" id="UP000198607"/>
    </source>
</evidence>
<keyword evidence="3" id="KW-0597">Phosphoprotein</keyword>
<dbReference type="InterPro" id="IPR052162">
    <property type="entry name" value="Sensor_kinase/Photoreceptor"/>
</dbReference>
<gene>
    <name evidence="9" type="ORF">SAMN05660652_01333</name>
</gene>
<evidence type="ECO:0000256" key="5">
    <source>
        <dbReference type="ARBA" id="ARBA00022777"/>
    </source>
</evidence>
<evidence type="ECO:0000256" key="2">
    <source>
        <dbReference type="ARBA" id="ARBA00012438"/>
    </source>
</evidence>
<evidence type="ECO:0000259" key="7">
    <source>
        <dbReference type="PROSITE" id="PS50112"/>
    </source>
</evidence>
<dbReference type="CDD" id="cd00130">
    <property type="entry name" value="PAS"/>
    <property type="match status" value="2"/>
</dbReference>
<dbReference type="SUPFAM" id="SSF55785">
    <property type="entry name" value="PYP-like sensor domain (PAS domain)"/>
    <property type="match status" value="2"/>
</dbReference>
<dbReference type="EC" id="2.7.13.3" evidence="2"/>
<feature type="domain" description="PAC" evidence="8">
    <location>
        <begin position="217"/>
        <end position="267"/>
    </location>
</feature>
<dbReference type="SUPFAM" id="SSF46894">
    <property type="entry name" value="C-terminal effector domain of the bipartite response regulators"/>
    <property type="match status" value="1"/>
</dbReference>
<evidence type="ECO:0000259" key="8">
    <source>
        <dbReference type="PROSITE" id="PS50113"/>
    </source>
</evidence>
<feature type="domain" description="PAC" evidence="8">
    <location>
        <begin position="344"/>
        <end position="400"/>
    </location>
</feature>
<keyword evidence="10" id="KW-1185">Reference proteome</keyword>
<dbReference type="PANTHER" id="PTHR43304:SF1">
    <property type="entry name" value="PAC DOMAIN-CONTAINING PROTEIN"/>
    <property type="match status" value="1"/>
</dbReference>
<dbReference type="PANTHER" id="PTHR43304">
    <property type="entry name" value="PHYTOCHROME-LIKE PROTEIN CPH1"/>
    <property type="match status" value="1"/>
</dbReference>
<dbReference type="SMART" id="SM00086">
    <property type="entry name" value="PAC"/>
    <property type="match status" value="2"/>
</dbReference>
<organism evidence="9 10">
    <name type="scientific">Propionivibrio dicarboxylicus</name>
    <dbReference type="NCBI Taxonomy" id="83767"/>
    <lineage>
        <taxon>Bacteria</taxon>
        <taxon>Pseudomonadati</taxon>
        <taxon>Pseudomonadota</taxon>
        <taxon>Betaproteobacteria</taxon>
        <taxon>Rhodocyclales</taxon>
        <taxon>Rhodocyclaceae</taxon>
        <taxon>Propionivibrio</taxon>
    </lineage>
</organism>
<dbReference type="InterPro" id="IPR035965">
    <property type="entry name" value="PAS-like_dom_sf"/>
</dbReference>
<name>A0A1G8AB14_9RHOO</name>
<keyword evidence="4" id="KW-0808">Transferase</keyword>
<sequence>MESSHDRCVKDGLPAVCATFVAESSFGVAFCEAIHEQGVVVDFVTRYANAAFEQQTGISGVVGQRFLETHRDVADRPETAAFFDVIRRVLAVGRAETLELYSPAIHQWMFLEVARLQPGFFSCLFRSINERRQREERVRRRLSDQSFLLEGPSVGYWKVVDRTFAWTNRAFEKMLGYDVGELVGKSSSCMHVSPESFAEVDTRIAEIMRNGCFDVAPQFEIELVRKDGSHGWFEVAVLPKWEKDHLALFGSCIDRSEYRKAQLALAESEERLALALYGSDAAFFDWDIASSTVILDKEWMRLIGIAPEALVTRREGWLQTAHPEDRALIDDTFEGLLSGALSAGAMEFRLQHSKGHWVWLRFRGRVVHRESRVGACEPLRMVGSVVDVSDRKQNERESEQLLRRLAQLFRASNAAGPSASASGEGGSVLALLSRRQRQVFKLIASGLTSAEVAEKLNLSEATVLTHRRELMHKLNLKNVVALTRLAIDEGEI</sequence>
<dbReference type="AlphaFoldDB" id="A0A1G8AB14"/>
<dbReference type="PRINTS" id="PR00038">
    <property type="entry name" value="HTHLUXR"/>
</dbReference>
<comment type="catalytic activity">
    <reaction evidence="1">
        <text>ATP + protein L-histidine = ADP + protein N-phospho-L-histidine.</text>
        <dbReference type="EC" id="2.7.13.3"/>
    </reaction>
</comment>
<dbReference type="SMART" id="SM00421">
    <property type="entry name" value="HTH_LUXR"/>
    <property type="match status" value="1"/>
</dbReference>
<dbReference type="SMART" id="SM00091">
    <property type="entry name" value="PAS"/>
    <property type="match status" value="2"/>
</dbReference>
<dbReference type="CDD" id="cd06170">
    <property type="entry name" value="LuxR_C_like"/>
    <property type="match status" value="1"/>
</dbReference>
<dbReference type="PROSITE" id="PS50113">
    <property type="entry name" value="PAC"/>
    <property type="match status" value="2"/>
</dbReference>
<keyword evidence="5" id="KW-0418">Kinase</keyword>
<dbReference type="InterPro" id="IPR001610">
    <property type="entry name" value="PAC"/>
</dbReference>
<evidence type="ECO:0000259" key="6">
    <source>
        <dbReference type="PROSITE" id="PS50043"/>
    </source>
</evidence>
<dbReference type="InterPro" id="IPR013655">
    <property type="entry name" value="PAS_fold_3"/>
</dbReference>
<dbReference type="EMBL" id="FNCY01000004">
    <property type="protein sequence ID" value="SDH18081.1"/>
    <property type="molecule type" value="Genomic_DNA"/>
</dbReference>
<dbReference type="GO" id="GO:0003677">
    <property type="term" value="F:DNA binding"/>
    <property type="evidence" value="ECO:0007669"/>
    <property type="project" value="InterPro"/>
</dbReference>
<protein>
    <recommendedName>
        <fullName evidence="2">histidine kinase</fullName>
        <ecNumber evidence="2">2.7.13.3</ecNumber>
    </recommendedName>
</protein>
<dbReference type="InterPro" id="IPR016032">
    <property type="entry name" value="Sig_transdc_resp-reg_C-effctor"/>
</dbReference>
<evidence type="ECO:0000256" key="4">
    <source>
        <dbReference type="ARBA" id="ARBA00022679"/>
    </source>
</evidence>
<dbReference type="InterPro" id="IPR000700">
    <property type="entry name" value="PAS-assoc_C"/>
</dbReference>
<reference evidence="9 10" key="1">
    <citation type="submission" date="2016-10" db="EMBL/GenBank/DDBJ databases">
        <authorList>
            <person name="de Groot N.N."/>
        </authorList>
    </citation>
    <scope>NUCLEOTIDE SEQUENCE [LARGE SCALE GENOMIC DNA]</scope>
    <source>
        <strain evidence="9 10">DSM 5885</strain>
    </source>
</reference>
<dbReference type="Pfam" id="PF00196">
    <property type="entry name" value="GerE"/>
    <property type="match status" value="1"/>
</dbReference>
<dbReference type="Pfam" id="PF13426">
    <property type="entry name" value="PAS_9"/>
    <property type="match status" value="1"/>
</dbReference>